<evidence type="ECO:0000313" key="3">
    <source>
        <dbReference type="Proteomes" id="UP000324104"/>
    </source>
</evidence>
<dbReference type="CDD" id="cd06121">
    <property type="entry name" value="cupin_YML079wp"/>
    <property type="match status" value="1"/>
</dbReference>
<dbReference type="AlphaFoldDB" id="A0A5D5AQS5"/>
<keyword evidence="3" id="KW-1185">Reference proteome</keyword>
<reference evidence="2 3" key="1">
    <citation type="submission" date="2019-08" db="EMBL/GenBank/DDBJ databases">
        <title>Archaea genome.</title>
        <authorList>
            <person name="Kajale S."/>
            <person name="Shouche Y."/>
            <person name="Deshpande N."/>
            <person name="Sharma A."/>
        </authorList>
    </citation>
    <scope>NUCLEOTIDE SEQUENCE [LARGE SCALE GENOMIC DNA]</scope>
    <source>
        <strain evidence="2 3">ESP3B_9</strain>
    </source>
</reference>
<dbReference type="Gene3D" id="2.60.120.10">
    <property type="entry name" value="Jelly Rolls"/>
    <property type="match status" value="1"/>
</dbReference>
<proteinExistence type="predicted"/>
<dbReference type="EMBL" id="VTAW01000010">
    <property type="protein sequence ID" value="TYT62172.1"/>
    <property type="molecule type" value="Genomic_DNA"/>
</dbReference>
<dbReference type="InterPro" id="IPR011051">
    <property type="entry name" value="RmlC_Cupin_sf"/>
</dbReference>
<dbReference type="PANTHER" id="PTHR33387:SF3">
    <property type="entry name" value="DUF985 DOMAIN-CONTAINING PROTEIN"/>
    <property type="match status" value="1"/>
</dbReference>
<dbReference type="PANTHER" id="PTHR33387">
    <property type="entry name" value="RMLC-LIKE JELLY ROLL FOLD PROTEIN"/>
    <property type="match status" value="1"/>
</dbReference>
<dbReference type="Proteomes" id="UP000324104">
    <property type="component" value="Unassembled WGS sequence"/>
</dbReference>
<dbReference type="Pfam" id="PF06172">
    <property type="entry name" value="Cupin_5"/>
    <property type="match status" value="1"/>
</dbReference>
<gene>
    <name evidence="2" type="ORF">FYC77_09445</name>
</gene>
<name>A0A5D5AQS5_9EURY</name>
<dbReference type="RefSeq" id="WP_149081259.1">
    <property type="nucleotide sequence ID" value="NZ_VTAW01000010.1"/>
</dbReference>
<dbReference type="InterPro" id="IPR009327">
    <property type="entry name" value="Cupin_DUF985"/>
</dbReference>
<protein>
    <submittedName>
        <fullName evidence="2">Cupin domain-containing protein</fullName>
    </submittedName>
</protein>
<feature type="domain" description="DUF985" evidence="1">
    <location>
        <begin position="6"/>
        <end position="141"/>
    </location>
</feature>
<evidence type="ECO:0000259" key="1">
    <source>
        <dbReference type="Pfam" id="PF06172"/>
    </source>
</evidence>
<organism evidence="2 3">
    <name type="scientific">Natrialba swarupiae</name>
    <dbReference type="NCBI Taxonomy" id="2448032"/>
    <lineage>
        <taxon>Archaea</taxon>
        <taxon>Methanobacteriati</taxon>
        <taxon>Methanobacteriota</taxon>
        <taxon>Stenosarchaea group</taxon>
        <taxon>Halobacteria</taxon>
        <taxon>Halobacteriales</taxon>
        <taxon>Natrialbaceae</taxon>
        <taxon>Natrialba</taxon>
    </lineage>
</organism>
<evidence type="ECO:0000313" key="2">
    <source>
        <dbReference type="EMBL" id="TYT62172.1"/>
    </source>
</evidence>
<dbReference type="SUPFAM" id="SSF51182">
    <property type="entry name" value="RmlC-like cupins"/>
    <property type="match status" value="1"/>
</dbReference>
<accession>A0A5D5AQS5</accession>
<dbReference type="InterPro" id="IPR039935">
    <property type="entry name" value="YML079W-like"/>
</dbReference>
<comment type="caution">
    <text evidence="2">The sequence shown here is derived from an EMBL/GenBank/DDBJ whole genome shotgun (WGS) entry which is preliminary data.</text>
</comment>
<sequence>MLDATDWIERLGLERHPEGGYYAETYAADAIVDEAHLPARYDDDRPTATGIYYLLEADDFSAFHRLRSDEIWHFYRGDPLTLYVLDDGLETIELGRDRFQAVVPHDTWFAAELTRDGSDHGYALVGCTVTPGFHYADFELAGPELADEYPHYGDLIVRLTRRANAVSDD</sequence>
<dbReference type="InterPro" id="IPR014710">
    <property type="entry name" value="RmlC-like_jellyroll"/>
</dbReference>